<comment type="caution">
    <text evidence="1">The sequence shown here is derived from an EMBL/GenBank/DDBJ whole genome shotgun (WGS) entry which is preliminary data.</text>
</comment>
<name>A0ABS9SNJ8_9BACT</name>
<reference evidence="1 2" key="1">
    <citation type="submission" date="2022-02" db="EMBL/GenBank/DDBJ databases">
        <authorList>
            <person name="Min J."/>
        </authorList>
    </citation>
    <scope>NUCLEOTIDE SEQUENCE [LARGE SCALE GENOMIC DNA]</scope>
    <source>
        <strain evidence="1 2">GR10-1</strain>
    </source>
</reference>
<dbReference type="RefSeq" id="WP_240831889.1">
    <property type="nucleotide sequence ID" value="NZ_JAKWBL010000004.1"/>
</dbReference>
<dbReference type="InterPro" id="IPR036390">
    <property type="entry name" value="WH_DNA-bd_sf"/>
</dbReference>
<evidence type="ECO:0000313" key="1">
    <source>
        <dbReference type="EMBL" id="MCH5599861.1"/>
    </source>
</evidence>
<organism evidence="1 2">
    <name type="scientific">Niabella ginsengisoli</name>
    <dbReference type="NCBI Taxonomy" id="522298"/>
    <lineage>
        <taxon>Bacteria</taxon>
        <taxon>Pseudomonadati</taxon>
        <taxon>Bacteroidota</taxon>
        <taxon>Chitinophagia</taxon>
        <taxon>Chitinophagales</taxon>
        <taxon>Chitinophagaceae</taxon>
        <taxon>Niabella</taxon>
    </lineage>
</organism>
<dbReference type="Proteomes" id="UP001202248">
    <property type="component" value="Unassembled WGS sequence"/>
</dbReference>
<evidence type="ECO:0000313" key="2">
    <source>
        <dbReference type="Proteomes" id="UP001202248"/>
    </source>
</evidence>
<keyword evidence="2" id="KW-1185">Reference proteome</keyword>
<protein>
    <submittedName>
        <fullName evidence="1">Transcriptional repressor</fullName>
    </submittedName>
</protein>
<dbReference type="Gene3D" id="1.10.10.10">
    <property type="entry name" value="Winged helix-like DNA-binding domain superfamily/Winged helix DNA-binding domain"/>
    <property type="match status" value="1"/>
</dbReference>
<dbReference type="Pfam" id="PF01475">
    <property type="entry name" value="FUR"/>
    <property type="match status" value="1"/>
</dbReference>
<dbReference type="PANTHER" id="PTHR33202:SF22">
    <property type="entry name" value="HYDROGEN PEROXIDE SENSITIVE REPRESSOR"/>
    <property type="match status" value="1"/>
</dbReference>
<dbReference type="PANTHER" id="PTHR33202">
    <property type="entry name" value="ZINC UPTAKE REGULATION PROTEIN"/>
    <property type="match status" value="1"/>
</dbReference>
<dbReference type="SUPFAM" id="SSF46785">
    <property type="entry name" value="Winged helix' DNA-binding domain"/>
    <property type="match status" value="1"/>
</dbReference>
<gene>
    <name evidence="1" type="ORF">MKP09_19050</name>
</gene>
<proteinExistence type="predicted"/>
<dbReference type="InterPro" id="IPR036388">
    <property type="entry name" value="WH-like_DNA-bd_sf"/>
</dbReference>
<dbReference type="EMBL" id="JAKWBL010000004">
    <property type="protein sequence ID" value="MCH5599861.1"/>
    <property type="molecule type" value="Genomic_DNA"/>
</dbReference>
<sequence length="159" mass="17654">MKNVTSILKENNLSVTAGRQKILQLFLNSGGALAHADIEKNAGAHFDRVTIYRTLQAFVEKGLVHTIPSSDNSIKYALCKNDCKEGHHHDHHVHFVCNICDKTYCLDNVVTPSVNLPEGYQSVELDVVAKGVCKNCRNTHKKSPDVETSGLLINVLIRY</sequence>
<dbReference type="InterPro" id="IPR002481">
    <property type="entry name" value="FUR"/>
</dbReference>
<accession>A0ABS9SNJ8</accession>